<feature type="transmembrane region" description="Helical" evidence="11">
    <location>
        <begin position="12"/>
        <end position="34"/>
    </location>
</feature>
<dbReference type="GO" id="GO:0007165">
    <property type="term" value="P:signal transduction"/>
    <property type="evidence" value="ECO:0007669"/>
    <property type="project" value="UniProtKB-KW"/>
</dbReference>
<dbReference type="InterPro" id="IPR003660">
    <property type="entry name" value="HAMP_dom"/>
</dbReference>
<dbReference type="InterPro" id="IPR000727">
    <property type="entry name" value="T_SNARE_dom"/>
</dbReference>
<keyword evidence="5 11" id="KW-1133">Transmembrane helix</keyword>
<evidence type="ECO:0000256" key="8">
    <source>
        <dbReference type="ARBA" id="ARBA00029447"/>
    </source>
</evidence>
<feature type="domain" description="T-SNARE coiled-coil homology" evidence="13">
    <location>
        <begin position="457"/>
        <end position="502"/>
    </location>
</feature>
<evidence type="ECO:0000256" key="11">
    <source>
        <dbReference type="SAM" id="Phobius"/>
    </source>
</evidence>
<sequence length="543" mass="59153">MTTSLQSTSIAMRAWLLLVIFAVGLMASTMLDVLKTRDQMRDNYIGGMQMLVESAESVMAHYYDKYQRGEISETVAQEQALQAMRAIEFDNGNYVFVIDRQGLYLSGLPHLIGQDIFDMQDSRGEFFVQKLIRTAMAGGGSVDYDLVNKTTGEPVPKTSFVQEFTPWQWLIGGGVNMEALQDDIHNSELASLTNASVVLLVLGVCISFFIRTITGPIAKTVGAMKNLARGEGDLTQRLDEGGCKELSELARHFNHFVGAIQRIMLSISDVGSQVSSATAQMGRSVNNIDSSLNQQQQDVEQLATAMTEMLATVEEVAGRTVDANSASQMAADETQNSHRIVSDNMNEAHQLAQDITQASLAVEQLARDSRNVDTVLEVIRGVADQTNLLALNAAIEAARAGDAGRGFAVVADEVRTLSQRTQESTHEIQTIIEKLQVGAENVVGVMNQGSTRAESASALSNQAVQALDKISSEMQTIETMSHHIATAAEEQTVTVNDINRNVVSMKDMSIDVAQESKQLANASQELDQVCNELMSMIQRFKVG</sequence>
<dbReference type="GO" id="GO:0004888">
    <property type="term" value="F:transmembrane signaling receptor activity"/>
    <property type="evidence" value="ECO:0007669"/>
    <property type="project" value="InterPro"/>
</dbReference>
<gene>
    <name evidence="15" type="ORF">HGP28_04305</name>
</gene>
<dbReference type="Pfam" id="PF17200">
    <property type="entry name" value="sCache_2"/>
    <property type="match status" value="1"/>
</dbReference>
<dbReference type="EMBL" id="JABAIK010000003">
    <property type="protein sequence ID" value="NLS12115.1"/>
    <property type="molecule type" value="Genomic_DNA"/>
</dbReference>
<keyword evidence="7 9" id="KW-0807">Transducer</keyword>
<name>A0A7X8YG17_9VIBR</name>
<dbReference type="InterPro" id="IPR033480">
    <property type="entry name" value="sCache_2"/>
</dbReference>
<dbReference type="GO" id="GO:0006935">
    <property type="term" value="P:chemotaxis"/>
    <property type="evidence" value="ECO:0007669"/>
    <property type="project" value="InterPro"/>
</dbReference>
<dbReference type="InterPro" id="IPR004090">
    <property type="entry name" value="Chemotax_Me-accpt_rcpt"/>
</dbReference>
<dbReference type="SMART" id="SM01049">
    <property type="entry name" value="Cache_2"/>
    <property type="match status" value="1"/>
</dbReference>
<dbReference type="SMART" id="SM00304">
    <property type="entry name" value="HAMP"/>
    <property type="match status" value="1"/>
</dbReference>
<evidence type="ECO:0000259" key="13">
    <source>
        <dbReference type="PROSITE" id="PS50192"/>
    </source>
</evidence>
<dbReference type="RefSeq" id="WP_168835218.1">
    <property type="nucleotide sequence ID" value="NZ_JABAIK010000003.1"/>
</dbReference>
<proteinExistence type="inferred from homology"/>
<evidence type="ECO:0000313" key="15">
    <source>
        <dbReference type="EMBL" id="NLS12115.1"/>
    </source>
</evidence>
<evidence type="ECO:0000256" key="1">
    <source>
        <dbReference type="ARBA" id="ARBA00004429"/>
    </source>
</evidence>
<evidence type="ECO:0000256" key="10">
    <source>
        <dbReference type="SAM" id="Coils"/>
    </source>
</evidence>
<evidence type="ECO:0000256" key="4">
    <source>
        <dbReference type="ARBA" id="ARBA00022692"/>
    </source>
</evidence>
<evidence type="ECO:0000259" key="12">
    <source>
        <dbReference type="PROSITE" id="PS50111"/>
    </source>
</evidence>
<dbReference type="CDD" id="cd06225">
    <property type="entry name" value="HAMP"/>
    <property type="match status" value="1"/>
</dbReference>
<dbReference type="PROSITE" id="PS50111">
    <property type="entry name" value="CHEMOTAXIS_TRANSDUC_2"/>
    <property type="match status" value="1"/>
</dbReference>
<protein>
    <submittedName>
        <fullName evidence="15">Methyl-accepting chemotaxis protein</fullName>
    </submittedName>
</protein>
<dbReference type="Proteomes" id="UP000535589">
    <property type="component" value="Unassembled WGS sequence"/>
</dbReference>
<evidence type="ECO:0000256" key="9">
    <source>
        <dbReference type="PROSITE-ProRule" id="PRU00284"/>
    </source>
</evidence>
<evidence type="ECO:0000256" key="7">
    <source>
        <dbReference type="ARBA" id="ARBA00023224"/>
    </source>
</evidence>
<comment type="caution">
    <text evidence="15">The sequence shown here is derived from an EMBL/GenBank/DDBJ whole genome shotgun (WGS) entry which is preliminary data.</text>
</comment>
<dbReference type="Gene3D" id="1.10.287.950">
    <property type="entry name" value="Methyl-accepting chemotaxis protein"/>
    <property type="match status" value="1"/>
</dbReference>
<evidence type="ECO:0000256" key="5">
    <source>
        <dbReference type="ARBA" id="ARBA00022989"/>
    </source>
</evidence>
<dbReference type="SUPFAM" id="SSF58104">
    <property type="entry name" value="Methyl-accepting chemotaxis protein (MCP) signaling domain"/>
    <property type="match status" value="1"/>
</dbReference>
<keyword evidence="16" id="KW-1185">Reference proteome</keyword>
<keyword evidence="6 11" id="KW-0472">Membrane</keyword>
<keyword evidence="3" id="KW-0997">Cell inner membrane</keyword>
<dbReference type="InterPro" id="IPR004089">
    <property type="entry name" value="MCPsignal_dom"/>
</dbReference>
<organism evidence="15 16">
    <name type="scientific">Vibrio agarilyticus</name>
    <dbReference type="NCBI Taxonomy" id="2726741"/>
    <lineage>
        <taxon>Bacteria</taxon>
        <taxon>Pseudomonadati</taxon>
        <taxon>Pseudomonadota</taxon>
        <taxon>Gammaproteobacteria</taxon>
        <taxon>Vibrionales</taxon>
        <taxon>Vibrionaceae</taxon>
        <taxon>Vibrio</taxon>
    </lineage>
</organism>
<evidence type="ECO:0000256" key="2">
    <source>
        <dbReference type="ARBA" id="ARBA00022475"/>
    </source>
</evidence>
<dbReference type="SMART" id="SM00283">
    <property type="entry name" value="MA"/>
    <property type="match status" value="1"/>
</dbReference>
<evidence type="ECO:0000256" key="6">
    <source>
        <dbReference type="ARBA" id="ARBA00023136"/>
    </source>
</evidence>
<dbReference type="FunFam" id="1.10.287.950:FF:000001">
    <property type="entry name" value="Methyl-accepting chemotaxis sensory transducer"/>
    <property type="match status" value="1"/>
</dbReference>
<keyword evidence="4 11" id="KW-0812">Transmembrane</keyword>
<accession>A0A7X8YG17</accession>
<keyword evidence="2" id="KW-1003">Cell membrane</keyword>
<comment type="similarity">
    <text evidence="8">Belongs to the methyl-accepting chemotaxis (MCP) protein family.</text>
</comment>
<dbReference type="PROSITE" id="PS50885">
    <property type="entry name" value="HAMP"/>
    <property type="match status" value="1"/>
</dbReference>
<dbReference type="Pfam" id="PF00015">
    <property type="entry name" value="MCPsignal"/>
    <property type="match status" value="1"/>
</dbReference>
<feature type="domain" description="HAMP" evidence="14">
    <location>
        <begin position="211"/>
        <end position="265"/>
    </location>
</feature>
<dbReference type="PANTHER" id="PTHR32089">
    <property type="entry name" value="METHYL-ACCEPTING CHEMOTAXIS PROTEIN MCPB"/>
    <property type="match status" value="1"/>
</dbReference>
<evidence type="ECO:0000313" key="16">
    <source>
        <dbReference type="Proteomes" id="UP000535589"/>
    </source>
</evidence>
<comment type="subcellular location">
    <subcellularLocation>
        <location evidence="1">Cell inner membrane</location>
        <topology evidence="1">Multi-pass membrane protein</topology>
    </subcellularLocation>
</comment>
<dbReference type="AlphaFoldDB" id="A0A7X8YG17"/>
<feature type="coiled-coil region" evidence="10">
    <location>
        <begin position="505"/>
        <end position="539"/>
    </location>
</feature>
<dbReference type="PRINTS" id="PR00260">
    <property type="entry name" value="CHEMTRNSDUCR"/>
</dbReference>
<dbReference type="PROSITE" id="PS50192">
    <property type="entry name" value="T_SNARE"/>
    <property type="match status" value="1"/>
</dbReference>
<evidence type="ECO:0000256" key="3">
    <source>
        <dbReference type="ARBA" id="ARBA00022519"/>
    </source>
</evidence>
<reference evidence="15 16" key="1">
    <citation type="submission" date="2020-04" db="EMBL/GenBank/DDBJ databases">
        <title>Vibrio sp. SM6, a novel species isolated from seawater.</title>
        <authorList>
            <person name="Wang X."/>
        </authorList>
    </citation>
    <scope>NUCLEOTIDE SEQUENCE [LARGE SCALE GENOMIC DNA]</scope>
    <source>
        <strain evidence="15 16">SM6</strain>
    </source>
</reference>
<dbReference type="Pfam" id="PF00672">
    <property type="entry name" value="HAMP"/>
    <property type="match status" value="1"/>
</dbReference>
<feature type="domain" description="Methyl-accepting transducer" evidence="12">
    <location>
        <begin position="270"/>
        <end position="506"/>
    </location>
</feature>
<dbReference type="GO" id="GO:0005886">
    <property type="term" value="C:plasma membrane"/>
    <property type="evidence" value="ECO:0007669"/>
    <property type="project" value="UniProtKB-SubCell"/>
</dbReference>
<evidence type="ECO:0000259" key="14">
    <source>
        <dbReference type="PROSITE" id="PS50885"/>
    </source>
</evidence>
<dbReference type="CDD" id="cd11386">
    <property type="entry name" value="MCP_signal"/>
    <property type="match status" value="1"/>
</dbReference>
<feature type="transmembrane region" description="Helical" evidence="11">
    <location>
        <begin position="189"/>
        <end position="210"/>
    </location>
</feature>
<keyword evidence="10" id="KW-0175">Coiled coil</keyword>
<dbReference type="PANTHER" id="PTHR32089:SF119">
    <property type="entry name" value="METHYL-ACCEPTING CHEMOTAXIS PROTEIN CTPL"/>
    <property type="match status" value="1"/>
</dbReference>
<dbReference type="Gene3D" id="3.30.450.20">
    <property type="entry name" value="PAS domain"/>
    <property type="match status" value="1"/>
</dbReference>